<dbReference type="SMART" id="SM00332">
    <property type="entry name" value="PP2Cc"/>
    <property type="match status" value="1"/>
</dbReference>
<dbReference type="OrthoDB" id="60843at2759"/>
<keyword evidence="2" id="KW-0464">Manganese</keyword>
<sequence length="507" mass="55860">MSMTTQAVRSYEVRITTGNRRGASTTAAVYVRLIGKYANTQRIEVPGEFTRDTTVVAVIKTPHPLGRIRIVEVGHDNVGDLGVGWYLESIELIELKDSASTHRPQEYNHHQQHRAAHGTMPAHQIPNLQEGDVVRTLMFPVRRWLGKSDIGVGNYPTSVQLRVGIADSMTDPTSFMLPGAQLIKGTKAEPFFIKCGAAAFPHPEKVRDGERGVVRPDIGHAGEDAYSIATVRTPDRNALEKLGKLRAGSLVKSKLPTTVTISVCDGVYQWRDKGIDAGEWSRYLSRMLLYQGQHHVRDPDAQDSIQSERWTQSYKDLGLLPPLVPLAHPSAMLKAAEERIRETELLGSSTACVASLHGLDNMMFVACLGDSGVLVYRKSMGVIFRTPEQEHAFGYPFQLGHHDVSDHASDALVSHCRITSGDVVIVASDGLFDNLFESQISKILDKHMDTRNAQLCATELASEAYANSVSERMETPYSQAAGEEFNLVWCGGKKDDISVVVAFIVDK</sequence>
<evidence type="ECO:0000259" key="3">
    <source>
        <dbReference type="PROSITE" id="PS50095"/>
    </source>
</evidence>
<evidence type="ECO:0000256" key="1">
    <source>
        <dbReference type="PROSITE-ProRule" id="PRU00152"/>
    </source>
</evidence>
<feature type="domain" description="PLAT" evidence="3">
    <location>
        <begin position="9"/>
        <end position="123"/>
    </location>
</feature>
<dbReference type="InterPro" id="IPR001024">
    <property type="entry name" value="PLAT/LH2_dom"/>
</dbReference>
<dbReference type="InterPro" id="IPR036392">
    <property type="entry name" value="PLAT/LH2_dom_sf"/>
</dbReference>
<keyword evidence="2" id="KW-0904">Protein phosphatase</keyword>
<comment type="cofactor">
    <cofactor evidence="2">
        <name>Mn(2+)</name>
        <dbReference type="ChEBI" id="CHEBI:29035"/>
    </cofactor>
</comment>
<dbReference type="PROSITE" id="PS50095">
    <property type="entry name" value="PLAT"/>
    <property type="match status" value="1"/>
</dbReference>
<dbReference type="SUPFAM" id="SSF49723">
    <property type="entry name" value="Lipase/lipooxygenase domain (PLAT/LH2 domain)"/>
    <property type="match status" value="1"/>
</dbReference>
<dbReference type="PANTHER" id="PTHR12320">
    <property type="entry name" value="PROTEIN PHOSPHATASE 2C"/>
    <property type="match status" value="1"/>
</dbReference>
<evidence type="ECO:0000256" key="2">
    <source>
        <dbReference type="RuleBase" id="RU366020"/>
    </source>
</evidence>
<dbReference type="AlphaFoldDB" id="A0A2R5GZ41"/>
<evidence type="ECO:0000313" key="6">
    <source>
        <dbReference type="Proteomes" id="UP000241890"/>
    </source>
</evidence>
<dbReference type="PANTHER" id="PTHR12320:SF1">
    <property type="entry name" value="PROTEIN PHOSPHATASE PTC7 HOMOLOG"/>
    <property type="match status" value="1"/>
</dbReference>
<evidence type="ECO:0000313" key="5">
    <source>
        <dbReference type="EMBL" id="GBG33741.1"/>
    </source>
</evidence>
<dbReference type="SUPFAM" id="SSF81606">
    <property type="entry name" value="PP2C-like"/>
    <property type="match status" value="1"/>
</dbReference>
<dbReference type="EC" id="3.1.3.16" evidence="2"/>
<dbReference type="GO" id="GO:0046872">
    <property type="term" value="F:metal ion binding"/>
    <property type="evidence" value="ECO:0007669"/>
    <property type="project" value="UniProtKB-UniRule"/>
</dbReference>
<keyword evidence="6" id="KW-1185">Reference proteome</keyword>
<feature type="domain" description="PPM-type phosphatase" evidence="4">
    <location>
        <begin position="207"/>
        <end position="504"/>
    </location>
</feature>
<evidence type="ECO:0000259" key="4">
    <source>
        <dbReference type="PROSITE" id="PS51746"/>
    </source>
</evidence>
<keyword evidence="2" id="KW-0378">Hydrolase</keyword>
<protein>
    <recommendedName>
        <fullName evidence="2">Protein phosphatase</fullName>
        <ecNumber evidence="2">3.1.3.16</ecNumber>
    </recommendedName>
</protein>
<comment type="catalytic activity">
    <reaction evidence="2">
        <text>O-phospho-L-seryl-[protein] + H2O = L-seryl-[protein] + phosphate</text>
        <dbReference type="Rhea" id="RHEA:20629"/>
        <dbReference type="Rhea" id="RHEA-COMP:9863"/>
        <dbReference type="Rhea" id="RHEA-COMP:11604"/>
        <dbReference type="ChEBI" id="CHEBI:15377"/>
        <dbReference type="ChEBI" id="CHEBI:29999"/>
        <dbReference type="ChEBI" id="CHEBI:43474"/>
        <dbReference type="ChEBI" id="CHEBI:83421"/>
        <dbReference type="EC" id="3.1.3.16"/>
    </reaction>
</comment>
<comment type="catalytic activity">
    <reaction evidence="2">
        <text>O-phospho-L-threonyl-[protein] + H2O = L-threonyl-[protein] + phosphate</text>
        <dbReference type="Rhea" id="RHEA:47004"/>
        <dbReference type="Rhea" id="RHEA-COMP:11060"/>
        <dbReference type="Rhea" id="RHEA-COMP:11605"/>
        <dbReference type="ChEBI" id="CHEBI:15377"/>
        <dbReference type="ChEBI" id="CHEBI:30013"/>
        <dbReference type="ChEBI" id="CHEBI:43474"/>
        <dbReference type="ChEBI" id="CHEBI:61977"/>
        <dbReference type="EC" id="3.1.3.16"/>
    </reaction>
</comment>
<comment type="similarity">
    <text evidence="2">Belongs to the PP2C family.</text>
</comment>
<dbReference type="PROSITE" id="PS51746">
    <property type="entry name" value="PPM_2"/>
    <property type="match status" value="1"/>
</dbReference>
<gene>
    <name evidence="5" type="ORF">FCC1311_099642</name>
</gene>
<comment type="cofactor">
    <cofactor evidence="2">
        <name>Mg(2+)</name>
        <dbReference type="ChEBI" id="CHEBI:18420"/>
    </cofactor>
</comment>
<dbReference type="SMART" id="SM00308">
    <property type="entry name" value="LH2"/>
    <property type="match status" value="1"/>
</dbReference>
<comment type="caution">
    <text evidence="1">Lacks conserved residue(s) required for the propagation of feature annotation.</text>
</comment>
<keyword evidence="2" id="KW-0479">Metal-binding</keyword>
<dbReference type="InParanoid" id="A0A2R5GZ41"/>
<dbReference type="GO" id="GO:0004722">
    <property type="term" value="F:protein serine/threonine phosphatase activity"/>
    <property type="evidence" value="ECO:0007669"/>
    <property type="project" value="UniProtKB-EC"/>
</dbReference>
<keyword evidence="2" id="KW-0460">Magnesium</keyword>
<organism evidence="5 6">
    <name type="scientific">Hondaea fermentalgiana</name>
    <dbReference type="NCBI Taxonomy" id="2315210"/>
    <lineage>
        <taxon>Eukaryota</taxon>
        <taxon>Sar</taxon>
        <taxon>Stramenopiles</taxon>
        <taxon>Bigyra</taxon>
        <taxon>Labyrinthulomycetes</taxon>
        <taxon>Thraustochytrida</taxon>
        <taxon>Thraustochytriidae</taxon>
        <taxon>Hondaea</taxon>
    </lineage>
</organism>
<proteinExistence type="inferred from homology"/>
<dbReference type="Proteomes" id="UP000241890">
    <property type="component" value="Unassembled WGS sequence"/>
</dbReference>
<dbReference type="Pfam" id="PF01477">
    <property type="entry name" value="PLAT"/>
    <property type="match status" value="1"/>
</dbReference>
<comment type="caution">
    <text evidence="5">The sequence shown here is derived from an EMBL/GenBank/DDBJ whole genome shotgun (WGS) entry which is preliminary data.</text>
</comment>
<dbReference type="InterPro" id="IPR036457">
    <property type="entry name" value="PPM-type-like_dom_sf"/>
</dbReference>
<dbReference type="Gene3D" id="3.60.40.10">
    <property type="entry name" value="PPM-type phosphatase domain"/>
    <property type="match status" value="1"/>
</dbReference>
<dbReference type="InterPro" id="IPR001932">
    <property type="entry name" value="PPM-type_phosphatase-like_dom"/>
</dbReference>
<accession>A0A2R5GZ41</accession>
<dbReference type="InterPro" id="IPR039123">
    <property type="entry name" value="PPTC7"/>
</dbReference>
<reference evidence="5 6" key="1">
    <citation type="submission" date="2017-12" db="EMBL/GenBank/DDBJ databases">
        <title>Sequencing, de novo assembly and annotation of complete genome of a new Thraustochytrid species, strain FCC1311.</title>
        <authorList>
            <person name="Sedici K."/>
            <person name="Godart F."/>
            <person name="Aiese Cigliano R."/>
            <person name="Sanseverino W."/>
            <person name="Barakat M."/>
            <person name="Ortet P."/>
            <person name="Marechal E."/>
            <person name="Cagnac O."/>
            <person name="Amato A."/>
        </authorList>
    </citation>
    <scope>NUCLEOTIDE SEQUENCE [LARGE SCALE GENOMIC DNA]</scope>
</reference>
<dbReference type="EMBL" id="BEYU01000167">
    <property type="protein sequence ID" value="GBG33741.1"/>
    <property type="molecule type" value="Genomic_DNA"/>
</dbReference>
<name>A0A2R5GZ41_9STRA</name>
<dbReference type="Gene3D" id="2.60.60.20">
    <property type="entry name" value="PLAT/LH2 domain"/>
    <property type="match status" value="1"/>
</dbReference>